<dbReference type="PROSITE" id="PS00028">
    <property type="entry name" value="ZINC_FINGER_C2H2_1"/>
    <property type="match status" value="1"/>
</dbReference>
<evidence type="ECO:0000259" key="5">
    <source>
        <dbReference type="PROSITE" id="PS50157"/>
    </source>
</evidence>
<dbReference type="EC" id="2.1.1.37" evidence="1"/>
<sequence>MLNSKTYSCGICKTKFDQISHHKSHIETEKHKDKKELFELKLSKLTLEELDNTYFSTNINNISQEMETILNKKLIVNNMDVNYNNLDNMEQKLKKRIIKTKKNVQLIIEDDNEKYENNPLTIVETFVGAGGAHLGFQKAGFKSLLVNDIDKDTIDTLLKNKVINDEEYLLCPIEDITEEVIKTKIGNKNVDVLFGGIVCKGFSLAGVRNPFDSRNYLYKHQLRLVNILKPKVSVIENVTAIKNMNLYVNCQETKKIFEDYTKLSDANKLLNGVKSSKRKNGEDYSELNITINNNKKKMEELLKSIDKYKYCVLDDIKKLYQEMGYKFYEKILQTDKYGGYTNRKRIIMVAVRNDIGKNYIYPDEQDTNYTLNDALNLIDYEGINNPVIDEDNKQMKHNQKTIDRFKLIPEGHNIADVIDEIPDELKISAFYSRGNTQRLNRNIPAPTLVPGHSNFPIHPWEHRSITVREAATITGFPLNYKLCGSHTSRCVQIGNAVPVHLSYNIALSIKKLLLDE</sequence>
<dbReference type="GO" id="GO:0003886">
    <property type="term" value="F:DNA (cytosine-5-)-methyltransferase activity"/>
    <property type="evidence" value="ECO:0007669"/>
    <property type="project" value="UniProtKB-EC"/>
</dbReference>
<evidence type="ECO:0000256" key="4">
    <source>
        <dbReference type="ARBA" id="ARBA00022691"/>
    </source>
</evidence>
<evidence type="ECO:0000256" key="2">
    <source>
        <dbReference type="ARBA" id="ARBA00022603"/>
    </source>
</evidence>
<keyword evidence="3" id="KW-0808">Transferase</keyword>
<organism evidence="6">
    <name type="scientific">viral metagenome</name>
    <dbReference type="NCBI Taxonomy" id="1070528"/>
    <lineage>
        <taxon>unclassified sequences</taxon>
        <taxon>metagenomes</taxon>
        <taxon>organismal metagenomes</taxon>
    </lineage>
</organism>
<dbReference type="PANTHER" id="PTHR10629">
    <property type="entry name" value="CYTOSINE-SPECIFIC METHYLTRANSFERASE"/>
    <property type="match status" value="1"/>
</dbReference>
<evidence type="ECO:0000313" key="6">
    <source>
        <dbReference type="EMBL" id="QHT32239.1"/>
    </source>
</evidence>
<dbReference type="InterPro" id="IPR050390">
    <property type="entry name" value="C5-Methyltransferase"/>
</dbReference>
<reference evidence="6" key="1">
    <citation type="journal article" date="2020" name="Nature">
        <title>Giant virus diversity and host interactions through global metagenomics.</title>
        <authorList>
            <person name="Schulz F."/>
            <person name="Roux S."/>
            <person name="Paez-Espino D."/>
            <person name="Jungbluth S."/>
            <person name="Walsh D.A."/>
            <person name="Denef V.J."/>
            <person name="McMahon K.D."/>
            <person name="Konstantinidis K.T."/>
            <person name="Eloe-Fadrosh E.A."/>
            <person name="Kyrpides N.C."/>
            <person name="Woyke T."/>
        </authorList>
    </citation>
    <scope>NUCLEOTIDE SEQUENCE</scope>
    <source>
        <strain evidence="6">GVMAG-M-3300009159-65</strain>
    </source>
</reference>
<dbReference type="InterPro" id="IPR013087">
    <property type="entry name" value="Znf_C2H2_type"/>
</dbReference>
<proteinExistence type="predicted"/>
<keyword evidence="4" id="KW-0949">S-adenosyl-L-methionine</keyword>
<dbReference type="GO" id="GO:0044027">
    <property type="term" value="P:negative regulation of gene expression via chromosomal CpG island methylation"/>
    <property type="evidence" value="ECO:0007669"/>
    <property type="project" value="TreeGrafter"/>
</dbReference>
<name>A0A6C0EVB4_9ZZZZ</name>
<dbReference type="GO" id="GO:0032259">
    <property type="term" value="P:methylation"/>
    <property type="evidence" value="ECO:0007669"/>
    <property type="project" value="UniProtKB-KW"/>
</dbReference>
<dbReference type="EMBL" id="MN738933">
    <property type="protein sequence ID" value="QHT32239.1"/>
    <property type="molecule type" value="Genomic_DNA"/>
</dbReference>
<dbReference type="PANTHER" id="PTHR10629:SF52">
    <property type="entry name" value="DNA (CYTOSINE-5)-METHYLTRANSFERASE 1"/>
    <property type="match status" value="1"/>
</dbReference>
<dbReference type="Gene3D" id="3.40.50.150">
    <property type="entry name" value="Vaccinia Virus protein VP39"/>
    <property type="match status" value="2"/>
</dbReference>
<dbReference type="InterPro" id="IPR001525">
    <property type="entry name" value="C5_MeTfrase"/>
</dbReference>
<dbReference type="Pfam" id="PF00145">
    <property type="entry name" value="DNA_methylase"/>
    <property type="match status" value="2"/>
</dbReference>
<dbReference type="InterPro" id="IPR029063">
    <property type="entry name" value="SAM-dependent_MTases_sf"/>
</dbReference>
<dbReference type="PROSITE" id="PS51679">
    <property type="entry name" value="SAM_MT_C5"/>
    <property type="match status" value="1"/>
</dbReference>
<dbReference type="AlphaFoldDB" id="A0A6C0EVB4"/>
<dbReference type="Gene3D" id="3.90.120.10">
    <property type="entry name" value="DNA Methylase, subunit A, domain 2"/>
    <property type="match status" value="1"/>
</dbReference>
<accession>A0A6C0EVB4</accession>
<feature type="domain" description="C2H2-type" evidence="5">
    <location>
        <begin position="7"/>
        <end position="36"/>
    </location>
</feature>
<dbReference type="PROSITE" id="PS50157">
    <property type="entry name" value="ZINC_FINGER_C2H2_2"/>
    <property type="match status" value="1"/>
</dbReference>
<protein>
    <recommendedName>
        <fullName evidence="1">DNA (cytosine-5-)-methyltransferase</fullName>
        <ecNumber evidence="1">2.1.1.37</ecNumber>
    </recommendedName>
</protein>
<evidence type="ECO:0000256" key="1">
    <source>
        <dbReference type="ARBA" id="ARBA00011975"/>
    </source>
</evidence>
<dbReference type="GO" id="GO:0003677">
    <property type="term" value="F:DNA binding"/>
    <property type="evidence" value="ECO:0007669"/>
    <property type="project" value="TreeGrafter"/>
</dbReference>
<dbReference type="SUPFAM" id="SSF53335">
    <property type="entry name" value="S-adenosyl-L-methionine-dependent methyltransferases"/>
    <property type="match status" value="1"/>
</dbReference>
<keyword evidence="2" id="KW-0489">Methyltransferase</keyword>
<evidence type="ECO:0000256" key="3">
    <source>
        <dbReference type="ARBA" id="ARBA00022679"/>
    </source>
</evidence>
<dbReference type="PRINTS" id="PR00105">
    <property type="entry name" value="C5METTRFRASE"/>
</dbReference>